<name>A0A3A8JIS7_9BACT</name>
<evidence type="ECO:0000313" key="1">
    <source>
        <dbReference type="EMBL" id="RKG90381.1"/>
    </source>
</evidence>
<reference evidence="2" key="1">
    <citation type="submission" date="2018-09" db="EMBL/GenBank/DDBJ databases">
        <authorList>
            <person name="Livingstone P.G."/>
            <person name="Whitworth D.E."/>
        </authorList>
    </citation>
    <scope>NUCLEOTIDE SEQUENCE [LARGE SCALE GENOMIC DNA]</scope>
    <source>
        <strain evidence="2">CA054A</strain>
    </source>
</reference>
<organism evidence="1 2">
    <name type="scientific">Corallococcus terminator</name>
    <dbReference type="NCBI Taxonomy" id="2316733"/>
    <lineage>
        <taxon>Bacteria</taxon>
        <taxon>Pseudomonadati</taxon>
        <taxon>Myxococcota</taxon>
        <taxon>Myxococcia</taxon>
        <taxon>Myxococcales</taxon>
        <taxon>Cystobacterineae</taxon>
        <taxon>Myxococcaceae</taxon>
        <taxon>Corallococcus</taxon>
    </lineage>
</organism>
<accession>A0A3A8JIS7</accession>
<dbReference type="EMBL" id="RAVZ01000056">
    <property type="protein sequence ID" value="RKG90381.1"/>
    <property type="molecule type" value="Genomic_DNA"/>
</dbReference>
<sequence>MLVAGSVFTATAWAGPPPSSTEKRFAKRYLVILAAEPKLGPQDELQAKISKQADLKTDFARLSSTDFAGLNPCLQIFVANSFASKAEAEDYGRKLQALGVTSSVRQSGAYANGDAARQKKCAEVWQAFFRFTANPHAEDGTAPTFNATAVLKHADGSEELRPLKDRFADSDVPQGTPQAFSVWYGGGGSDVKMVRKGQAVVVLQRYKDEGIPIAKEKDVEVARFALPSNVRVSGLDK</sequence>
<evidence type="ECO:0000313" key="2">
    <source>
        <dbReference type="Proteomes" id="UP000268094"/>
    </source>
</evidence>
<gene>
    <name evidence="1" type="ORF">D7V88_11225</name>
</gene>
<protein>
    <submittedName>
        <fullName evidence="1">Uncharacterized protein</fullName>
    </submittedName>
</protein>
<keyword evidence="2" id="KW-1185">Reference proteome</keyword>
<proteinExistence type="predicted"/>
<comment type="caution">
    <text evidence="1">The sequence shown here is derived from an EMBL/GenBank/DDBJ whole genome shotgun (WGS) entry which is preliminary data.</text>
</comment>
<dbReference type="Proteomes" id="UP000268094">
    <property type="component" value="Unassembled WGS sequence"/>
</dbReference>
<dbReference type="AlphaFoldDB" id="A0A3A8JIS7"/>